<dbReference type="PANTHER" id="PTHR12993">
    <property type="entry name" value="N-ACETYLGLUCOSAMINYL-PHOSPHATIDYLINOSITOL DE-N-ACETYLASE-RELATED"/>
    <property type="match status" value="1"/>
</dbReference>
<protein>
    <submittedName>
        <fullName evidence="1">N-acetylglucosaminylphosphatidylinositol deacetylase</fullName>
    </submittedName>
</protein>
<evidence type="ECO:0000313" key="3">
    <source>
        <dbReference type="Proteomes" id="UP000030944"/>
    </source>
</evidence>
<keyword evidence="4" id="KW-1185">Reference proteome</keyword>
<dbReference type="EMBL" id="CP007026">
    <property type="protein sequence ID" value="AJA91983.1"/>
    <property type="molecule type" value="Genomic_DNA"/>
</dbReference>
<dbReference type="Gene3D" id="3.40.50.10320">
    <property type="entry name" value="LmbE-like"/>
    <property type="match status" value="1"/>
</dbReference>
<reference evidence="2 4" key="4">
    <citation type="submission" date="2018-04" db="EMBL/GenBank/DDBJ databases">
        <title>Transcriptomics of ammonia oxidizing archaea.</title>
        <authorList>
            <person name="Carini P."/>
        </authorList>
    </citation>
    <scope>NUCLEOTIDE SEQUENCE [LARGE SCALE GENOMIC DNA]</scope>
    <source>
        <strain evidence="2 4">U25</strain>
    </source>
</reference>
<dbReference type="GeneID" id="24816085"/>
<reference evidence="1 3" key="1">
    <citation type="journal article" date="2015" name="Proc. Natl. Acad. Sci. U.S.A.">
        <title>Genomic and proteomic characterization of "Candidatus Nitrosopelagicus brevis": An ammonia-oxidizing archaeon from the open ocean.</title>
        <authorList>
            <person name="Santoro A.E."/>
            <person name="Dupont C.L."/>
            <person name="Richter R.A."/>
            <person name="Craig M.T."/>
            <person name="Carini P."/>
            <person name="McIlvin M.R."/>
            <person name="Yang Y."/>
            <person name="Orsi W.D."/>
            <person name="Moran D.M."/>
            <person name="Saito M.A."/>
        </authorList>
    </citation>
    <scope>NUCLEOTIDE SEQUENCE [LARGE SCALE GENOMIC DNA]</scope>
    <source>
        <strain evidence="1">CN25</strain>
        <strain evidence="3">V2</strain>
    </source>
</reference>
<dbReference type="RefSeq" id="WP_048104464.1">
    <property type="nucleotide sequence ID" value="NZ_CP007026.1"/>
</dbReference>
<dbReference type="KEGG" id="nbv:T478_0185"/>
<dbReference type="EMBL" id="LXWN01000002">
    <property type="protein sequence ID" value="PTL87442.1"/>
    <property type="molecule type" value="Genomic_DNA"/>
</dbReference>
<dbReference type="Proteomes" id="UP000030944">
    <property type="component" value="Chromosome"/>
</dbReference>
<sequence length="237" mass="26634">MKVLIIVAHPDDEVLGMGGTIKKLTKNKNQVKIVIMATGVAARRSINFKNSSNYDITENQQKIIKKQIETIKKHAQKAAKILGVSDIEFLGYPDNEMDTVSNLELTKSVEKIIQNYKPEIVYTHTPFDVNVDHVSCYNAVLTATRPKKNTIVKKVISFEVPSSTEWNFTSVFVPNTFVDISRELSSKIKALECYKTEIENYPHPRSPKALQSIGNRWGTVSGFSVAEAFSLIRSLEN</sequence>
<evidence type="ECO:0000313" key="1">
    <source>
        <dbReference type="EMBL" id="AJA91983.1"/>
    </source>
</evidence>
<accession>A0A0A7UZC7</accession>
<evidence type="ECO:0000313" key="2">
    <source>
        <dbReference type="EMBL" id="PTL87442.1"/>
    </source>
</evidence>
<dbReference type="SUPFAM" id="SSF102588">
    <property type="entry name" value="LmbE-like"/>
    <property type="match status" value="1"/>
</dbReference>
<dbReference type="InterPro" id="IPR003737">
    <property type="entry name" value="GlcNAc_PI_deacetylase-related"/>
</dbReference>
<reference evidence="2" key="2">
    <citation type="submission" date="2016-05" db="EMBL/GenBank/DDBJ databases">
        <authorList>
            <person name="Lavstsen T."/>
            <person name="Jespersen J.S."/>
        </authorList>
    </citation>
    <scope>NUCLEOTIDE SEQUENCE [LARGE SCALE GENOMIC DNA]</scope>
    <source>
        <strain evidence="2">U25</strain>
    </source>
</reference>
<reference evidence="4" key="3">
    <citation type="submission" date="2016-05" db="EMBL/GenBank/DDBJ databases">
        <authorList>
            <person name="Dupont C."/>
            <person name="Santoro A."/>
        </authorList>
    </citation>
    <scope>NUCLEOTIDE SEQUENCE [LARGE SCALE GENOMIC DNA]</scope>
    <source>
        <strain evidence="4">U25</strain>
    </source>
</reference>
<dbReference type="InterPro" id="IPR024078">
    <property type="entry name" value="LmbE-like_dom_sf"/>
</dbReference>
<dbReference type="PANTHER" id="PTHR12993:SF11">
    <property type="entry name" value="N-ACETYLGLUCOSAMINYL-PHOSPHATIDYLINOSITOL DE-N-ACETYLASE"/>
    <property type="match status" value="1"/>
</dbReference>
<dbReference type="OrthoDB" id="70547at2157"/>
<name>A0A0A7UZC7_9ARCH</name>
<dbReference type="HOGENOM" id="CLU_049311_6_0_2"/>
<dbReference type="Proteomes" id="UP000241022">
    <property type="component" value="Unassembled WGS sequence"/>
</dbReference>
<proteinExistence type="predicted"/>
<evidence type="ECO:0000313" key="4">
    <source>
        <dbReference type="Proteomes" id="UP000241022"/>
    </source>
</evidence>
<dbReference type="GO" id="GO:0016811">
    <property type="term" value="F:hydrolase activity, acting on carbon-nitrogen (but not peptide) bonds, in linear amides"/>
    <property type="evidence" value="ECO:0007669"/>
    <property type="project" value="TreeGrafter"/>
</dbReference>
<dbReference type="STRING" id="1410606.T478_0185"/>
<dbReference type="Pfam" id="PF02585">
    <property type="entry name" value="PIG-L"/>
    <property type="match status" value="1"/>
</dbReference>
<gene>
    <name evidence="2" type="ORF">A7X95_06000</name>
    <name evidence="1" type="ORF">T478_0185</name>
</gene>
<organism evidence="1 3">
    <name type="scientific">Candidatus Nitrosopelagicus brevis</name>
    <dbReference type="NCBI Taxonomy" id="1410606"/>
    <lineage>
        <taxon>Archaea</taxon>
        <taxon>Nitrososphaerota</taxon>
    </lineage>
</organism>
<dbReference type="AlphaFoldDB" id="A0A0A7UZC7"/>